<dbReference type="EMBL" id="BLZA01000017">
    <property type="protein sequence ID" value="GHJ86068.1"/>
    <property type="molecule type" value="Genomic_DNA"/>
</dbReference>
<dbReference type="OrthoDB" id="67965at2759"/>
<feature type="transmembrane region" description="Helical" evidence="1">
    <location>
        <begin position="144"/>
        <end position="163"/>
    </location>
</feature>
<keyword evidence="1" id="KW-0472">Membrane</keyword>
<dbReference type="GO" id="GO:0016020">
    <property type="term" value="C:membrane"/>
    <property type="evidence" value="ECO:0007669"/>
    <property type="project" value="TreeGrafter"/>
</dbReference>
<dbReference type="Gene3D" id="1.20.120.1630">
    <property type="match status" value="1"/>
</dbReference>
<keyword evidence="1" id="KW-0812">Transmembrane</keyword>
<protein>
    <recommendedName>
        <fullName evidence="4">Steroid 5-alpha reductase C-terminal domain-containing protein</fullName>
    </recommendedName>
</protein>
<evidence type="ECO:0000313" key="2">
    <source>
        <dbReference type="EMBL" id="GHJ86068.1"/>
    </source>
</evidence>
<name>A0A8H3TRZ9_9TREE</name>
<accession>A0A8H3TRZ9</accession>
<sequence>MSKQPANPMRQPGWNPVGAATMAVGRALDPVLQYNLLRKGYAGQLLHLVGFKRIITLPLVNRVGLNADFFGPGMVDKPGNMLLAMSGITALRHIYWALFVNESAFDPGMASFVSIYNGLLNTINSLVFVYQVSRGKTNPLASNWMQYVGFAFLLTGTVGEIVIEETRKAFKKNPANKGKVHDSGAFGVVRHPNYAFYSLWRVGMAMATGSWVNAAINGLFQFAFFAGYSIPELSGHMSDKYKSQWTEYTRKVPYALIPYIY</sequence>
<comment type="caution">
    <text evidence="2">The sequence shown here is derived from an EMBL/GenBank/DDBJ whole genome shotgun (WGS) entry which is preliminary data.</text>
</comment>
<proteinExistence type="predicted"/>
<dbReference type="InterPro" id="IPR010721">
    <property type="entry name" value="UstE-like"/>
</dbReference>
<organism evidence="2 3">
    <name type="scientific">Naganishia liquefaciens</name>
    <dbReference type="NCBI Taxonomy" id="104408"/>
    <lineage>
        <taxon>Eukaryota</taxon>
        <taxon>Fungi</taxon>
        <taxon>Dikarya</taxon>
        <taxon>Basidiomycota</taxon>
        <taxon>Agaricomycotina</taxon>
        <taxon>Tremellomycetes</taxon>
        <taxon>Filobasidiales</taxon>
        <taxon>Filobasidiaceae</taxon>
        <taxon>Naganishia</taxon>
    </lineage>
</organism>
<dbReference type="PANTHER" id="PTHR32251">
    <property type="entry name" value="3-OXO-5-ALPHA-STEROID 4-DEHYDROGENASE"/>
    <property type="match status" value="1"/>
</dbReference>
<feature type="transmembrane region" description="Helical" evidence="1">
    <location>
        <begin position="112"/>
        <end position="132"/>
    </location>
</feature>
<dbReference type="Pfam" id="PF06966">
    <property type="entry name" value="DUF1295"/>
    <property type="match status" value="1"/>
</dbReference>
<reference evidence="2" key="1">
    <citation type="submission" date="2020-07" db="EMBL/GenBank/DDBJ databases">
        <title>Draft Genome Sequence of a Deep-Sea Yeast, Naganishia (Cryptococcus) liquefaciens strain N6.</title>
        <authorList>
            <person name="Han Y.W."/>
            <person name="Kajitani R."/>
            <person name="Morimoto H."/>
            <person name="Parhat M."/>
            <person name="Tsubouchi H."/>
            <person name="Bakenova O."/>
            <person name="Ogata M."/>
            <person name="Argunhan B."/>
            <person name="Aoki R."/>
            <person name="Kajiwara S."/>
            <person name="Itoh T."/>
            <person name="Iwasaki H."/>
        </authorList>
    </citation>
    <scope>NUCLEOTIDE SEQUENCE</scope>
    <source>
        <strain evidence="2">N6</strain>
    </source>
</reference>
<evidence type="ECO:0008006" key="4">
    <source>
        <dbReference type="Google" id="ProtNLM"/>
    </source>
</evidence>
<dbReference type="PANTHER" id="PTHR32251:SF15">
    <property type="entry name" value="3-OXO-5-ALPHA-STEROID 4-DEHYDROGENASE (DUF1295)"/>
    <property type="match status" value="1"/>
</dbReference>
<keyword evidence="1" id="KW-1133">Transmembrane helix</keyword>
<dbReference type="AlphaFoldDB" id="A0A8H3TRZ9"/>
<dbReference type="Proteomes" id="UP000620104">
    <property type="component" value="Unassembled WGS sequence"/>
</dbReference>
<evidence type="ECO:0000313" key="3">
    <source>
        <dbReference type="Proteomes" id="UP000620104"/>
    </source>
</evidence>
<keyword evidence="3" id="KW-1185">Reference proteome</keyword>
<evidence type="ECO:0000256" key="1">
    <source>
        <dbReference type="SAM" id="Phobius"/>
    </source>
</evidence>
<feature type="transmembrane region" description="Helical" evidence="1">
    <location>
        <begin position="81"/>
        <end position="100"/>
    </location>
</feature>
<gene>
    <name evidence="2" type="ORF">NliqN6_2470</name>
</gene>